<accession>A0A381J7A5</accession>
<reference evidence="1 2" key="1">
    <citation type="submission" date="2018-06" db="EMBL/GenBank/DDBJ databases">
        <authorList>
            <consortium name="Pathogen Informatics"/>
            <person name="Doyle S."/>
        </authorList>
    </citation>
    <scope>NUCLEOTIDE SEQUENCE [LARGE SCALE GENOMIC DNA]</scope>
    <source>
        <strain evidence="1 2">NCTC9836</strain>
    </source>
</reference>
<dbReference type="AlphaFoldDB" id="A0A381J7A5"/>
<dbReference type="RefSeq" id="WP_115641116.1">
    <property type="nucleotide sequence ID" value="NZ_UFWZ01000001.1"/>
</dbReference>
<protein>
    <recommendedName>
        <fullName evidence="3">Butirosin biosynthesis protein H N-terminal domain-containing protein</fullName>
    </recommendedName>
</protein>
<organism evidence="1 2">
    <name type="scientific">Clostridium putrefaciens</name>
    <dbReference type="NCBI Taxonomy" id="99675"/>
    <lineage>
        <taxon>Bacteria</taxon>
        <taxon>Bacillati</taxon>
        <taxon>Bacillota</taxon>
        <taxon>Clostridia</taxon>
        <taxon>Eubacteriales</taxon>
        <taxon>Clostridiaceae</taxon>
        <taxon>Clostridium</taxon>
    </lineage>
</organism>
<proteinExistence type="predicted"/>
<evidence type="ECO:0008006" key="3">
    <source>
        <dbReference type="Google" id="ProtNLM"/>
    </source>
</evidence>
<evidence type="ECO:0000313" key="2">
    <source>
        <dbReference type="Proteomes" id="UP000254664"/>
    </source>
</evidence>
<dbReference type="Proteomes" id="UP000254664">
    <property type="component" value="Unassembled WGS sequence"/>
</dbReference>
<name>A0A381J7A5_9CLOT</name>
<keyword evidence="2" id="KW-1185">Reference proteome</keyword>
<gene>
    <name evidence="1" type="ORF">NCTC9836_01457</name>
</gene>
<evidence type="ECO:0000313" key="1">
    <source>
        <dbReference type="EMBL" id="SUY47130.1"/>
    </source>
</evidence>
<sequence>MSEKILLPIVVRQVYDCFDSIVVSVFEYMNWSYELLFCDEWKFKFDYEKYTRDHKLSDNMEIWRNHRWDYLEDYHGIKFENVEVKQCKDLKERIGQNLLLNKPVLVCLNAYYCSWLKEYYLKILDYHELIIVGITDDGYIIKDYQYAVDGIEISFEEFEKSATTCRFIVKKEVEKKFDCKEKIKGMSMNLLSSNMIRDILRFADALSNEEDLINEIDGNKGPIYATPLLEDIQYIGRTREQVAALLLFLYEENDIVSLREIAEKLKMVGLKWGSIFGMICKVFCIKEERRSSIIKRIVLKIKEIALAEEKIANELLYIVSEDEATPKEELSNKTSVNKEELSIFEQVDLSEYLNTNGVADFVSYDCTSVFTSDARYMYIAEDNIEKLLNVNRIPFRVGHILQDNNDHISCYGERIRINKGKYKRIYFLCCSDLGSQCEKLIVEYTDGTKDDFTFNVSAWLRKPRFNEKIAVMCRVVAKDNEQREAFTYPFSSYIFYQSVDIDATKECCTIELPTCPNIHVFAITLAG</sequence>
<dbReference type="EMBL" id="UFWZ01000001">
    <property type="protein sequence ID" value="SUY47130.1"/>
    <property type="molecule type" value="Genomic_DNA"/>
</dbReference>
<dbReference type="OrthoDB" id="2630463at2"/>